<accession>A0AAW1VXA7</accession>
<feature type="compositionally biased region" description="Polar residues" evidence="1">
    <location>
        <begin position="1"/>
        <end position="10"/>
    </location>
</feature>
<gene>
    <name evidence="2" type="ORF">M0R45_036856</name>
</gene>
<evidence type="ECO:0000313" key="3">
    <source>
        <dbReference type="Proteomes" id="UP001457282"/>
    </source>
</evidence>
<name>A0AAW1VXA7_RUBAR</name>
<reference evidence="2 3" key="1">
    <citation type="journal article" date="2023" name="G3 (Bethesda)">
        <title>A chromosome-length genome assembly and annotation of blackberry (Rubus argutus, cv. 'Hillquist').</title>
        <authorList>
            <person name="Bruna T."/>
            <person name="Aryal R."/>
            <person name="Dudchenko O."/>
            <person name="Sargent D.J."/>
            <person name="Mead D."/>
            <person name="Buti M."/>
            <person name="Cavallini A."/>
            <person name="Hytonen T."/>
            <person name="Andres J."/>
            <person name="Pham M."/>
            <person name="Weisz D."/>
            <person name="Mascagni F."/>
            <person name="Usai G."/>
            <person name="Natali L."/>
            <person name="Bassil N."/>
            <person name="Fernandez G.E."/>
            <person name="Lomsadze A."/>
            <person name="Armour M."/>
            <person name="Olukolu B."/>
            <person name="Poorten T."/>
            <person name="Britton C."/>
            <person name="Davik J."/>
            <person name="Ashrafi H."/>
            <person name="Aiden E.L."/>
            <person name="Borodovsky M."/>
            <person name="Worthington M."/>
        </authorList>
    </citation>
    <scope>NUCLEOTIDE SEQUENCE [LARGE SCALE GENOMIC DNA]</scope>
    <source>
        <strain evidence="2">PI 553951</strain>
    </source>
</reference>
<dbReference type="Proteomes" id="UP001457282">
    <property type="component" value="Unassembled WGS sequence"/>
</dbReference>
<organism evidence="2 3">
    <name type="scientific">Rubus argutus</name>
    <name type="common">Southern blackberry</name>
    <dbReference type="NCBI Taxonomy" id="59490"/>
    <lineage>
        <taxon>Eukaryota</taxon>
        <taxon>Viridiplantae</taxon>
        <taxon>Streptophyta</taxon>
        <taxon>Embryophyta</taxon>
        <taxon>Tracheophyta</taxon>
        <taxon>Spermatophyta</taxon>
        <taxon>Magnoliopsida</taxon>
        <taxon>eudicotyledons</taxon>
        <taxon>Gunneridae</taxon>
        <taxon>Pentapetalae</taxon>
        <taxon>rosids</taxon>
        <taxon>fabids</taxon>
        <taxon>Rosales</taxon>
        <taxon>Rosaceae</taxon>
        <taxon>Rosoideae</taxon>
        <taxon>Rosoideae incertae sedis</taxon>
        <taxon>Rubus</taxon>
    </lineage>
</organism>
<evidence type="ECO:0000256" key="1">
    <source>
        <dbReference type="SAM" id="MobiDB-lite"/>
    </source>
</evidence>
<dbReference type="EMBL" id="JBEDUW010000007">
    <property type="protein sequence ID" value="KAK9913029.1"/>
    <property type="molecule type" value="Genomic_DNA"/>
</dbReference>
<dbReference type="AlphaFoldDB" id="A0AAW1VXA7"/>
<keyword evidence="3" id="KW-1185">Reference proteome</keyword>
<proteinExistence type="predicted"/>
<comment type="caution">
    <text evidence="2">The sequence shown here is derived from an EMBL/GenBank/DDBJ whole genome shotgun (WGS) entry which is preliminary data.</text>
</comment>
<sequence>MICWRGTSTELGEDQDDQQQPQHNLRRRRRNFHSRRCSLGSLSQPAGLTPDLKRRALRPRTLAMATAELESIAQDHTHDPAIFLIADHEGGGCVVVFEAVDELSGYRAAGLQLVDQLGLVPCHRNRSMQPFKL</sequence>
<feature type="region of interest" description="Disordered" evidence="1">
    <location>
        <begin position="1"/>
        <end position="28"/>
    </location>
</feature>
<evidence type="ECO:0000313" key="2">
    <source>
        <dbReference type="EMBL" id="KAK9913029.1"/>
    </source>
</evidence>
<protein>
    <submittedName>
        <fullName evidence="2">Uncharacterized protein</fullName>
    </submittedName>
</protein>